<dbReference type="RefSeq" id="WP_047195506.1">
    <property type="nucleotide sequence ID" value="NZ_CP011371.1"/>
</dbReference>
<dbReference type="EMBL" id="CP011371">
    <property type="protein sequence ID" value="AKJ30037.1"/>
    <property type="molecule type" value="Genomic_DNA"/>
</dbReference>
<dbReference type="AlphaFoldDB" id="A0A0G3BKW1"/>
<keyword evidence="2" id="KW-1185">Reference proteome</keyword>
<dbReference type="KEGG" id="pbh:AAW51_3346"/>
<accession>A0A0G3BKW1</accession>
<evidence type="ECO:0008006" key="3">
    <source>
        <dbReference type="Google" id="ProtNLM"/>
    </source>
</evidence>
<evidence type="ECO:0000313" key="2">
    <source>
        <dbReference type="Proteomes" id="UP000035352"/>
    </source>
</evidence>
<protein>
    <recommendedName>
        <fullName evidence="3">Methyltransferase domain-containing protein</fullName>
    </recommendedName>
</protein>
<dbReference type="InterPro" id="IPR029063">
    <property type="entry name" value="SAM-dependent_MTases_sf"/>
</dbReference>
<proteinExistence type="predicted"/>
<dbReference type="Gene3D" id="3.40.50.150">
    <property type="entry name" value="Vaccinia Virus protein VP39"/>
    <property type="match status" value="1"/>
</dbReference>
<sequence>MNPCTEIHWVETQSAIDGFLLLDQTSHGPWPISRHQVVAAVHHLCAAIESLELAGVDRQTIVDRLAPVRAIHARSPFFKRMQTWPRGYAGDFETIDYLMSQQVRVASDTLEYHLERYILDSPICQQHRNKIRAQAKEILITEKRCGSRAANILMMAAGGSHDLQLLEEFDAEVRCNVVINDADAAALDASLSKLVRTNVKPIHGDVVRSVARLQAFSPYDLVVAGGLFDYLKDRHATRLIDRTFRHLLREDGVMLFTNIRIGNPYRAWIEYLGDWRLIERQEKDLEELIPEGMRDGIRFEVERDATALTLLARLRKTGACPPQDMH</sequence>
<dbReference type="STRING" id="413882.AAW51_3346"/>
<name>A0A0G3BKW1_9BURK</name>
<dbReference type="OrthoDB" id="9811915at2"/>
<dbReference type="Proteomes" id="UP000035352">
    <property type="component" value="Chromosome"/>
</dbReference>
<reference evidence="1 2" key="1">
    <citation type="submission" date="2015-05" db="EMBL/GenBank/DDBJ databases">
        <authorList>
            <person name="Tang B."/>
            <person name="Yu Y."/>
        </authorList>
    </citation>
    <scope>NUCLEOTIDE SEQUENCE [LARGE SCALE GENOMIC DNA]</scope>
    <source>
        <strain evidence="1 2">DSM 7029</strain>
    </source>
</reference>
<gene>
    <name evidence="1" type="ORF">AAW51_3346</name>
</gene>
<organism evidence="1 2">
    <name type="scientific">Caldimonas brevitalea</name>
    <dbReference type="NCBI Taxonomy" id="413882"/>
    <lineage>
        <taxon>Bacteria</taxon>
        <taxon>Pseudomonadati</taxon>
        <taxon>Pseudomonadota</taxon>
        <taxon>Betaproteobacteria</taxon>
        <taxon>Burkholderiales</taxon>
        <taxon>Sphaerotilaceae</taxon>
        <taxon>Caldimonas</taxon>
    </lineage>
</organism>
<dbReference type="SUPFAM" id="SSF53335">
    <property type="entry name" value="S-adenosyl-L-methionine-dependent methyltransferases"/>
    <property type="match status" value="1"/>
</dbReference>
<evidence type="ECO:0000313" key="1">
    <source>
        <dbReference type="EMBL" id="AKJ30037.1"/>
    </source>
</evidence>